<dbReference type="InterPro" id="IPR017853">
    <property type="entry name" value="GH"/>
</dbReference>
<evidence type="ECO:0000313" key="4">
    <source>
        <dbReference type="Proteomes" id="UP000306509"/>
    </source>
</evidence>
<feature type="signal peptide" evidence="1">
    <location>
        <begin position="1"/>
        <end position="28"/>
    </location>
</feature>
<dbReference type="OrthoDB" id="175224at2"/>
<dbReference type="Proteomes" id="UP000306509">
    <property type="component" value="Unassembled WGS sequence"/>
</dbReference>
<evidence type="ECO:0000259" key="2">
    <source>
        <dbReference type="SMART" id="SM00635"/>
    </source>
</evidence>
<protein>
    <submittedName>
        <fullName evidence="3">Bacterial Ig-like domain (Group 2)</fullName>
    </submittedName>
</protein>
<dbReference type="Gene3D" id="2.60.40.1080">
    <property type="match status" value="1"/>
</dbReference>
<dbReference type="SMART" id="SM00635">
    <property type="entry name" value="BID_2"/>
    <property type="match status" value="1"/>
</dbReference>
<dbReference type="AlphaFoldDB" id="A0A4U8Q6T9"/>
<keyword evidence="1" id="KW-0732">Signal</keyword>
<dbReference type="InterPro" id="IPR043780">
    <property type="entry name" value="DUF5722"/>
</dbReference>
<dbReference type="Gene3D" id="3.20.20.80">
    <property type="entry name" value="Glycosidases"/>
    <property type="match status" value="1"/>
</dbReference>
<feature type="chain" id="PRO_5020440249" evidence="1">
    <location>
        <begin position="29"/>
        <end position="780"/>
    </location>
</feature>
<dbReference type="STRING" id="180332.GCA_000797495_02857"/>
<dbReference type="SUPFAM" id="SSF51445">
    <property type="entry name" value="(Trans)glycosidases"/>
    <property type="match status" value="1"/>
</dbReference>
<dbReference type="Pfam" id="PF02368">
    <property type="entry name" value="Big_2"/>
    <property type="match status" value="1"/>
</dbReference>
<reference evidence="3 4" key="1">
    <citation type="journal article" date="2019" name="Anaerobe">
        <title>Detection of Robinsoniella peoriensis in multiple bone samples of a trauma patient.</title>
        <authorList>
            <person name="Schrottner P."/>
            <person name="Hartwich K."/>
            <person name="Bunk B."/>
            <person name="Schober I."/>
            <person name="Helbig S."/>
            <person name="Rudolph W.W."/>
            <person name="Gunzer F."/>
        </authorList>
    </citation>
    <scope>NUCLEOTIDE SEQUENCE [LARGE SCALE GENOMIC DNA]</scope>
    <source>
        <strain evidence="3 4">DSM 106044</strain>
    </source>
</reference>
<accession>A0A4U8Q6T9</accession>
<dbReference type="EMBL" id="QGQD01000052">
    <property type="protein sequence ID" value="TLD00612.1"/>
    <property type="molecule type" value="Genomic_DNA"/>
</dbReference>
<dbReference type="InterPro" id="IPR003343">
    <property type="entry name" value="Big_2"/>
</dbReference>
<evidence type="ECO:0000256" key="1">
    <source>
        <dbReference type="SAM" id="SignalP"/>
    </source>
</evidence>
<dbReference type="InterPro" id="IPR008964">
    <property type="entry name" value="Invasin/intimin_cell_adhesion"/>
</dbReference>
<keyword evidence="4" id="KW-1185">Reference proteome</keyword>
<proteinExistence type="predicted"/>
<organism evidence="3 4">
    <name type="scientific">Robinsoniella peoriensis</name>
    <dbReference type="NCBI Taxonomy" id="180332"/>
    <lineage>
        <taxon>Bacteria</taxon>
        <taxon>Bacillati</taxon>
        <taxon>Bacillota</taxon>
        <taxon>Clostridia</taxon>
        <taxon>Lachnospirales</taxon>
        <taxon>Lachnospiraceae</taxon>
        <taxon>Robinsoniella</taxon>
    </lineage>
</organism>
<feature type="domain" description="BIG2" evidence="2">
    <location>
        <begin position="706"/>
        <end position="778"/>
    </location>
</feature>
<dbReference type="SUPFAM" id="SSF49373">
    <property type="entry name" value="Invasin/intimin cell-adhesion fragments"/>
    <property type="match status" value="1"/>
</dbReference>
<evidence type="ECO:0000313" key="3">
    <source>
        <dbReference type="EMBL" id="TLD00612.1"/>
    </source>
</evidence>
<name>A0A4U8Q6T9_9FIRM</name>
<gene>
    <name evidence="3" type="ORF">DSM106044_02560</name>
</gene>
<dbReference type="RefSeq" id="WP_027294695.1">
    <property type="nucleotide sequence ID" value="NZ_CABMJZ010000109.1"/>
</dbReference>
<dbReference type="Pfam" id="PF18989">
    <property type="entry name" value="DUF5722"/>
    <property type="match status" value="1"/>
</dbReference>
<comment type="caution">
    <text evidence="3">The sequence shown here is derived from an EMBL/GenBank/DDBJ whole genome shotgun (WGS) entry which is preliminary data.</text>
</comment>
<sequence precursor="true">MCVMKKLFKGGIFLFALVLLFVPVSVQAAKKGMEIQSCMINTANRNQVVIRAKGSVSASGTDGKYYLFALRPYASRIKGSTKPLASCRRSKSIGLKAALNKDKPDSVLYNKFVIAVKRKSGGYEIVSDPSYITNPDAAAKYRYAFPKATSKKGLQVSPQMLADAEDLGIKHAAVNILMDEFMVDEWQKNDSNAYRYNFEGKTYWFSKSGCSGVDSQVRSLTQSNVVVSGILLLRGEPQASVLVPPGAQGGAEAYYGLNTMNEEGVKNLSALVSFLGERYMGSSKANGRISNWIVGNEVDYYIRYNYMGGMSRSKYTKSYARSFRVISTALRSIYSNARVYIPLTNCWNQLQPNGGSYTAKSTLDGFVSALKKEGNIPWNVAYHAYPQPLTDPVFWDDIGWGSSSSQYITMNNIKVLTDYVKKKNKNCRVILSEQGFSSYTGGRGKDEKLQAAAYAYAYYITEFNSQIDSLIITRHVDHVEEENQGIFAGIWSNRPGQTENAYKQKRIWDVFKYIDTTASETISKFALKEIGISSWSSKISGFNWSRFKKMTTYNNGNLYLVKKSKGQKNLANLWNYTYNGGTDSSGNETTLNVDSNANNNLYRGVGQKFKKPLSFKSRSRFIFDIMVSGTRAKEADVRVRFFNGKHIFEAASSILTGRKQQFSADLSKWKYRQKVSKIQVWVKPARGVSWKTNGKITIANLKQASRISSVYISGFKSSLQVGKKMQLKVKGVSQKVTWVSSKPSIATINKKGLVKAKKKGMVTIKAMIGQDMITRSLQVK</sequence>